<proteinExistence type="predicted"/>
<dbReference type="GO" id="GO:0009882">
    <property type="term" value="F:blue light photoreceptor activity"/>
    <property type="evidence" value="ECO:0007669"/>
    <property type="project" value="InterPro"/>
</dbReference>
<dbReference type="PROSITE" id="PS50925">
    <property type="entry name" value="BLUF"/>
    <property type="match status" value="1"/>
</dbReference>
<dbReference type="EMBL" id="JACCFH010000001">
    <property type="protein sequence ID" value="NYG34692.1"/>
    <property type="molecule type" value="Genomic_DNA"/>
</dbReference>
<dbReference type="Pfam" id="PF04940">
    <property type="entry name" value="BLUF"/>
    <property type="match status" value="1"/>
</dbReference>
<reference evidence="2 3" key="1">
    <citation type="submission" date="2020-07" db="EMBL/GenBank/DDBJ databases">
        <title>Genomic Encyclopedia of Archaeal and Bacterial Type Strains, Phase II (KMG-II): from individual species to whole genera.</title>
        <authorList>
            <person name="Goeker M."/>
        </authorList>
    </citation>
    <scope>NUCLEOTIDE SEQUENCE [LARGE SCALE GENOMIC DNA]</scope>
    <source>
        <strain evidence="2 3">DSM 21226</strain>
    </source>
</reference>
<dbReference type="InterPro" id="IPR036046">
    <property type="entry name" value="Acylphosphatase-like_dom_sf"/>
</dbReference>
<dbReference type="GO" id="GO:0071949">
    <property type="term" value="F:FAD binding"/>
    <property type="evidence" value="ECO:0007669"/>
    <property type="project" value="InterPro"/>
</dbReference>
<protein>
    <recommendedName>
        <fullName evidence="1">BLUF domain-containing protein</fullName>
    </recommendedName>
</protein>
<feature type="domain" description="BLUF" evidence="1">
    <location>
        <begin position="4"/>
        <end position="95"/>
    </location>
</feature>
<dbReference type="Proteomes" id="UP000518288">
    <property type="component" value="Unassembled WGS sequence"/>
</dbReference>
<evidence type="ECO:0000313" key="3">
    <source>
        <dbReference type="Proteomes" id="UP000518288"/>
    </source>
</evidence>
<dbReference type="AlphaFoldDB" id="A0A7Y9U8B6"/>
<dbReference type="SMART" id="SM01034">
    <property type="entry name" value="BLUF"/>
    <property type="match status" value="1"/>
</dbReference>
<accession>A0A7Y9U8B6</accession>
<dbReference type="InterPro" id="IPR007024">
    <property type="entry name" value="BLUF_domain"/>
</dbReference>
<dbReference type="SUPFAM" id="SSF54975">
    <property type="entry name" value="Acylphosphatase/BLUF domain-like"/>
    <property type="match status" value="1"/>
</dbReference>
<name>A0A7Y9U8B6_9BURK</name>
<gene>
    <name evidence="2" type="ORF">BDD16_003678</name>
</gene>
<evidence type="ECO:0000313" key="2">
    <source>
        <dbReference type="EMBL" id="NYG34692.1"/>
    </source>
</evidence>
<comment type="caution">
    <text evidence="2">The sequence shown here is derived from an EMBL/GenBank/DDBJ whole genome shotgun (WGS) entry which is preliminary data.</text>
</comment>
<sequence>MSDLVHCIYASTATRDLSADELLALLARARVCNAALGVTGMLLHDRGNFFQVLEGPEAVVARLYAHIATDPRHHRVVEIIHEPIARRSFSAWTMGFARLDEADRAQIPGLNDFFGAGHALNQIDGGRARKLLEAFSAGRWHRRVQVSDAPV</sequence>
<organism evidence="2 3">
    <name type="scientific">Sphaerotilus montanus</name>
    <dbReference type="NCBI Taxonomy" id="522889"/>
    <lineage>
        <taxon>Bacteria</taxon>
        <taxon>Pseudomonadati</taxon>
        <taxon>Pseudomonadota</taxon>
        <taxon>Betaproteobacteria</taxon>
        <taxon>Burkholderiales</taxon>
        <taxon>Sphaerotilaceae</taxon>
        <taxon>Sphaerotilus</taxon>
    </lineage>
</organism>
<keyword evidence="3" id="KW-1185">Reference proteome</keyword>
<dbReference type="RefSeq" id="WP_179635302.1">
    <property type="nucleotide sequence ID" value="NZ_CAXYYM010000035.1"/>
</dbReference>
<dbReference type="Gene3D" id="3.30.70.100">
    <property type="match status" value="1"/>
</dbReference>
<evidence type="ECO:0000259" key="1">
    <source>
        <dbReference type="PROSITE" id="PS50925"/>
    </source>
</evidence>